<dbReference type="GO" id="GO:0035251">
    <property type="term" value="F:UDP-glucosyltransferase activity"/>
    <property type="evidence" value="ECO:0007669"/>
    <property type="project" value="InterPro"/>
</dbReference>
<dbReference type="OMA" id="ANADMLT"/>
<accession>A0A7N0ZYD6</accession>
<dbReference type="SUPFAM" id="SSF53756">
    <property type="entry name" value="UDP-Glycosyltransferase/glycogen phosphorylase"/>
    <property type="match status" value="1"/>
</dbReference>
<evidence type="ECO:0000313" key="2">
    <source>
        <dbReference type="EnsemblPlants" id="Kaladp0048s0550.1.v1.1"/>
    </source>
</evidence>
<dbReference type="Gramene" id="Kaladp0048s0550.1.v1.1">
    <property type="protein sequence ID" value="Kaladp0048s0550.1.v1.1"/>
    <property type="gene ID" value="Kaladp0048s0550.v1.1"/>
</dbReference>
<proteinExistence type="inferred from homology"/>
<dbReference type="InterPro" id="IPR050481">
    <property type="entry name" value="UDP-glycosyltransf_plant"/>
</dbReference>
<dbReference type="Gene3D" id="3.40.50.2000">
    <property type="entry name" value="Glycogen Phosphorylase B"/>
    <property type="match status" value="1"/>
</dbReference>
<dbReference type="EnsemblPlants" id="Kaladp0048s0550.1.v1.1">
    <property type="protein sequence ID" value="Kaladp0048s0550.1.v1.1"/>
    <property type="gene ID" value="Kaladp0048s0550.v1.1"/>
</dbReference>
<comment type="similarity">
    <text evidence="1">Belongs to the UDP-glycosyltransferase family.</text>
</comment>
<dbReference type="PANTHER" id="PTHR48048">
    <property type="entry name" value="GLYCOSYLTRANSFERASE"/>
    <property type="match status" value="1"/>
</dbReference>
<protein>
    <submittedName>
        <fullName evidence="2">Uncharacterized protein</fullName>
    </submittedName>
</protein>
<organism evidence="2 3">
    <name type="scientific">Kalanchoe fedtschenkoi</name>
    <name type="common">Lavender scallops</name>
    <name type="synonym">South American air plant</name>
    <dbReference type="NCBI Taxonomy" id="63787"/>
    <lineage>
        <taxon>Eukaryota</taxon>
        <taxon>Viridiplantae</taxon>
        <taxon>Streptophyta</taxon>
        <taxon>Embryophyta</taxon>
        <taxon>Tracheophyta</taxon>
        <taxon>Spermatophyta</taxon>
        <taxon>Magnoliopsida</taxon>
        <taxon>eudicotyledons</taxon>
        <taxon>Gunneridae</taxon>
        <taxon>Pentapetalae</taxon>
        <taxon>Saxifragales</taxon>
        <taxon>Crassulaceae</taxon>
        <taxon>Kalanchoe</taxon>
    </lineage>
</organism>
<reference evidence="2" key="1">
    <citation type="submission" date="2021-01" db="UniProtKB">
        <authorList>
            <consortium name="EnsemblPlants"/>
        </authorList>
    </citation>
    <scope>IDENTIFICATION</scope>
</reference>
<dbReference type="PANTHER" id="PTHR48048:SF45">
    <property type="entry name" value="GLYCOSYLTRANSFERASE"/>
    <property type="match status" value="1"/>
</dbReference>
<evidence type="ECO:0000313" key="3">
    <source>
        <dbReference type="Proteomes" id="UP000594263"/>
    </source>
</evidence>
<sequence>MAGRSLIFIPSAAVGHLTSTIEIAKILLSRDPTLSITFLIIRRPGRTSSVTSDNTSDRLRFLDVPNEASDANADMLTFVPSKKPAVKKMVTEITESRRLAGFVVDMLCTAMIDVAAELGVPCYTYITSGASFLTLQLHLQKLCDDGLDADEFEDDCDMELSLPGFSNSIPASRVHRIRPVCSACLLHRAGGQGQR</sequence>
<evidence type="ECO:0000256" key="1">
    <source>
        <dbReference type="ARBA" id="ARBA00009995"/>
    </source>
</evidence>
<keyword evidence="3" id="KW-1185">Reference proteome</keyword>
<dbReference type="Proteomes" id="UP000594263">
    <property type="component" value="Unplaced"/>
</dbReference>
<name>A0A7N0ZYD6_KALFE</name>
<dbReference type="AlphaFoldDB" id="A0A7N0ZYD6"/>